<evidence type="ECO:0000256" key="3">
    <source>
        <dbReference type="ARBA" id="ARBA00022525"/>
    </source>
</evidence>
<organism evidence="9 10">
    <name type="scientific">Clarias magur</name>
    <name type="common">Asian catfish</name>
    <name type="synonym">Macropteronotus magur</name>
    <dbReference type="NCBI Taxonomy" id="1594786"/>
    <lineage>
        <taxon>Eukaryota</taxon>
        <taxon>Metazoa</taxon>
        <taxon>Chordata</taxon>
        <taxon>Craniata</taxon>
        <taxon>Vertebrata</taxon>
        <taxon>Euteleostomi</taxon>
        <taxon>Actinopterygii</taxon>
        <taxon>Neopterygii</taxon>
        <taxon>Teleostei</taxon>
        <taxon>Ostariophysi</taxon>
        <taxon>Siluriformes</taxon>
        <taxon>Clariidae</taxon>
        <taxon>Clarias</taxon>
    </lineage>
</organism>
<feature type="compositionally biased region" description="Basic and acidic residues" evidence="7">
    <location>
        <begin position="48"/>
        <end position="57"/>
    </location>
</feature>
<comment type="function">
    <text evidence="6">VIP is a neuropeptide involved in a diverse array of physiological processes through activating the PACAP subfamily of class B1 G protein-coupled receptors: VIP receptor 1 (VPR1) and VIP receptor 2 (VPR2). Abundantly expressed throughout the CNS and peripheral nervous systems where they primarily exert neuroprotective and immune modulatory roles. Also causes vasodilation, lowers arterial blood pressure, stimulates myocardial contractility, increases glycogenolysis and relaxes the smooth muscle of trachea, stomach and gall bladder.</text>
</comment>
<dbReference type="GO" id="GO:0043005">
    <property type="term" value="C:neuron projection"/>
    <property type="evidence" value="ECO:0007669"/>
    <property type="project" value="TreeGrafter"/>
</dbReference>
<dbReference type="GO" id="GO:0007189">
    <property type="term" value="P:adenylate cyclase-activating G protein-coupled receptor signaling pathway"/>
    <property type="evidence" value="ECO:0007669"/>
    <property type="project" value="TreeGrafter"/>
</dbReference>
<dbReference type="GO" id="GO:0051428">
    <property type="term" value="F:peptide hormone receptor binding"/>
    <property type="evidence" value="ECO:0007669"/>
    <property type="project" value="TreeGrafter"/>
</dbReference>
<dbReference type="OrthoDB" id="8795594at2759"/>
<sequence>MRFEHVLSSSRPPAVNSLPVISLLDSTGTFMTQERVRGKRNDRLYKMRRAEEEESRSRGARVHLSSTTKEEGKTFREEKQQKFFFVVVVVVVVRALGFASSTSDSGFSGSHTYDNMKKARRSVSTSQLFFVAVCSVLCCRTLSALPAISTYSAIRSGSLNSDGDGTWVNEPSQDLEVYKLLYEIANTVERPPRHADGLFTSGYSKLLGQLSAKEYLESLLAKRVSDELSADDLRMKRHSDAVFTDNYSRYRKQMAAKKYLNSVLAGKRSPEDALALSNQSKSTDSSLPQSYEDEVDQLLQQLPL</sequence>
<evidence type="ECO:0000256" key="2">
    <source>
        <dbReference type="ARBA" id="ARBA00008369"/>
    </source>
</evidence>
<dbReference type="InterPro" id="IPR000532">
    <property type="entry name" value="Glucagon_GIP_secretin_VIP"/>
</dbReference>
<dbReference type="Pfam" id="PF00123">
    <property type="entry name" value="Hormone_2"/>
    <property type="match status" value="2"/>
</dbReference>
<evidence type="ECO:0000256" key="7">
    <source>
        <dbReference type="SAM" id="MobiDB-lite"/>
    </source>
</evidence>
<keyword evidence="5" id="KW-0027">Amidation</keyword>
<proteinExistence type="inferred from homology"/>
<dbReference type="GO" id="GO:0005576">
    <property type="term" value="C:extracellular region"/>
    <property type="evidence" value="ECO:0007669"/>
    <property type="project" value="UniProtKB-SubCell"/>
</dbReference>
<name>A0A8J4TPT7_CLAMG</name>
<evidence type="ECO:0000313" key="9">
    <source>
        <dbReference type="EMBL" id="KAF5894613.1"/>
    </source>
</evidence>
<comment type="caution">
    <text evidence="9">The sequence shown here is derived from an EMBL/GenBank/DDBJ whole genome shotgun (WGS) entry which is preliminary data.</text>
</comment>
<dbReference type="InterPro" id="IPR046963">
    <property type="entry name" value="VIP/GHRH-like"/>
</dbReference>
<reference evidence="9" key="1">
    <citation type="submission" date="2020-07" db="EMBL/GenBank/DDBJ databases">
        <title>Clarias magur genome sequencing, assembly and annotation.</title>
        <authorList>
            <person name="Kushwaha B."/>
            <person name="Kumar R."/>
            <person name="Das P."/>
            <person name="Joshi C.G."/>
            <person name="Kumar D."/>
            <person name="Nagpure N.S."/>
            <person name="Pandey M."/>
            <person name="Agarwal S."/>
            <person name="Srivastava S."/>
            <person name="Singh M."/>
            <person name="Sahoo L."/>
            <person name="Jayasankar P."/>
            <person name="Meher P.K."/>
            <person name="Koringa P.G."/>
            <person name="Iquebal M.A."/>
            <person name="Das S.P."/>
            <person name="Bit A."/>
            <person name="Patnaik S."/>
            <person name="Patel N."/>
            <person name="Shah T.M."/>
            <person name="Hinsu A."/>
            <person name="Jena J.K."/>
        </authorList>
    </citation>
    <scope>NUCLEOTIDE SEQUENCE</scope>
    <source>
        <strain evidence="9">CIFAMagur01</strain>
        <tissue evidence="9">Testis</tissue>
    </source>
</reference>
<keyword evidence="10" id="KW-1185">Reference proteome</keyword>
<dbReference type="GO" id="GO:0048242">
    <property type="term" value="P:epinephrine secretion"/>
    <property type="evidence" value="ECO:0007669"/>
    <property type="project" value="TreeGrafter"/>
</dbReference>
<feature type="domain" description="Glucagon / GIP / secretin / VIP family" evidence="8">
    <location>
        <begin position="238"/>
        <end position="260"/>
    </location>
</feature>
<dbReference type="PANTHER" id="PTHR11213">
    <property type="entry name" value="GLUCAGON-FAMILY NEUROPEPTIDE"/>
    <property type="match status" value="1"/>
</dbReference>
<dbReference type="PROSITE" id="PS00260">
    <property type="entry name" value="GLUCAGON"/>
    <property type="match status" value="1"/>
</dbReference>
<dbReference type="Proteomes" id="UP000727407">
    <property type="component" value="Unassembled WGS sequence"/>
</dbReference>
<evidence type="ECO:0000313" key="10">
    <source>
        <dbReference type="Proteomes" id="UP000727407"/>
    </source>
</evidence>
<evidence type="ECO:0000256" key="5">
    <source>
        <dbReference type="ARBA" id="ARBA00022815"/>
    </source>
</evidence>
<evidence type="ECO:0000256" key="4">
    <source>
        <dbReference type="ARBA" id="ARBA00022702"/>
    </source>
</evidence>
<keyword evidence="3" id="KW-0964">Secreted</keyword>
<gene>
    <name evidence="9" type="primary">vipb</name>
    <name evidence="9" type="ORF">DAT39_015668</name>
</gene>
<keyword evidence="4" id="KW-0372">Hormone</keyword>
<feature type="region of interest" description="Disordered" evidence="7">
    <location>
        <begin position="48"/>
        <end position="71"/>
    </location>
</feature>
<evidence type="ECO:0000259" key="8">
    <source>
        <dbReference type="PROSITE" id="PS00260"/>
    </source>
</evidence>
<dbReference type="GO" id="GO:0005184">
    <property type="term" value="F:neuropeptide hormone activity"/>
    <property type="evidence" value="ECO:0007669"/>
    <property type="project" value="InterPro"/>
</dbReference>
<dbReference type="AlphaFoldDB" id="A0A8J4TPT7"/>
<dbReference type="PANTHER" id="PTHR11213:SF5">
    <property type="entry name" value="VIP PEPTIDES"/>
    <property type="match status" value="1"/>
</dbReference>
<dbReference type="Gene3D" id="6.10.250.590">
    <property type="match status" value="2"/>
</dbReference>
<evidence type="ECO:0000256" key="1">
    <source>
        <dbReference type="ARBA" id="ARBA00004613"/>
    </source>
</evidence>
<accession>A0A8J4TPT7</accession>
<dbReference type="SMART" id="SM00070">
    <property type="entry name" value="GLUCA"/>
    <property type="match status" value="2"/>
</dbReference>
<comment type="subcellular location">
    <subcellularLocation>
        <location evidence="1">Secreted</location>
    </subcellularLocation>
</comment>
<dbReference type="GO" id="GO:0032880">
    <property type="term" value="P:regulation of protein localization"/>
    <property type="evidence" value="ECO:0007669"/>
    <property type="project" value="TreeGrafter"/>
</dbReference>
<dbReference type="EMBL" id="QNUK01000366">
    <property type="protein sequence ID" value="KAF5894613.1"/>
    <property type="molecule type" value="Genomic_DNA"/>
</dbReference>
<evidence type="ECO:0000256" key="6">
    <source>
        <dbReference type="ARBA" id="ARBA00049976"/>
    </source>
</evidence>
<comment type="similarity">
    <text evidence="2">Belongs to the glucagon family.</text>
</comment>
<protein>
    <submittedName>
        <fullName evidence="9">VIP peptides-like isoform X1</fullName>
    </submittedName>
</protein>